<dbReference type="Proteomes" id="UP000295832">
    <property type="component" value="Unassembled WGS sequence"/>
</dbReference>
<evidence type="ECO:0000259" key="1">
    <source>
        <dbReference type="Pfam" id="PF08349"/>
    </source>
</evidence>
<evidence type="ECO:0000313" key="2">
    <source>
        <dbReference type="EMBL" id="TDX53213.1"/>
    </source>
</evidence>
<evidence type="ECO:0000313" key="3">
    <source>
        <dbReference type="Proteomes" id="UP000295832"/>
    </source>
</evidence>
<accession>A0A4R8HA96</accession>
<dbReference type="RefSeq" id="WP_134114839.1">
    <property type="nucleotide sequence ID" value="NZ_SOEG01000003.1"/>
</dbReference>
<comment type="caution">
    <text evidence="2">The sequence shown here is derived from an EMBL/GenBank/DDBJ whole genome shotgun (WGS) entry which is preliminary data.</text>
</comment>
<organism evidence="2 3">
    <name type="scientific">Orenia marismortui</name>
    <dbReference type="NCBI Taxonomy" id="46469"/>
    <lineage>
        <taxon>Bacteria</taxon>
        <taxon>Bacillati</taxon>
        <taxon>Bacillota</taxon>
        <taxon>Clostridia</taxon>
        <taxon>Halanaerobiales</taxon>
        <taxon>Halobacteroidaceae</taxon>
        <taxon>Orenia</taxon>
    </lineage>
</organism>
<dbReference type="InterPro" id="IPR013560">
    <property type="entry name" value="DUF1722"/>
</dbReference>
<gene>
    <name evidence="2" type="ORF">C7959_10365</name>
</gene>
<dbReference type="Pfam" id="PF04463">
    <property type="entry name" value="2-thiour_desulf"/>
    <property type="match status" value="1"/>
</dbReference>
<dbReference type="AlphaFoldDB" id="A0A4R8HA96"/>
<protein>
    <submittedName>
        <fullName evidence="2">Uncharacterized protein YbgA (DUF1722 family)</fullName>
    </submittedName>
</protein>
<proteinExistence type="predicted"/>
<keyword evidence="3" id="KW-1185">Reference proteome</keyword>
<dbReference type="PANTHER" id="PTHR30087:SF0">
    <property type="entry name" value="INNER MEMBRANE PROTEIN"/>
    <property type="match status" value="1"/>
</dbReference>
<dbReference type="PIRSF" id="PIRSF037004">
    <property type="entry name" value="UCP037004"/>
    <property type="match status" value="1"/>
</dbReference>
<dbReference type="Pfam" id="PF08349">
    <property type="entry name" value="DUF1722"/>
    <property type="match status" value="1"/>
</dbReference>
<feature type="domain" description="DUF1722" evidence="1">
    <location>
        <begin position="192"/>
        <end position="308"/>
    </location>
</feature>
<dbReference type="InterPro" id="IPR017087">
    <property type="entry name" value="UCP037004"/>
</dbReference>
<sequence length="323" mass="37871">MSEFIEPIVVVSKCLGFDYCRYNGYKIDDYFVSKLRDYVRFIPVCPEVEIGLGVPRDPVRLVKASEEGLRLVQASTERDLTRRMKDFSEGLINSLEEVDGFILKEKSPSCATKNSKIYIEMKGKIPAGKSAGIFTQTIREIISNPLIENEGRLRNYRIREDFLTKLYLRSRFRKVKRDNRVGELVEFHSRNKLLLFSYNEIGMRKLGEIVANHQQLEFDEVIKKYEEVLYQLLSSKTKYTSNINVMMHALGFFSKYLIKEEKEFFLDTLERYRNNKVPLSVPVNILKAWIIKYEADYLKKQSFFNPYPEELIEIKDSGKGRDL</sequence>
<reference evidence="2 3" key="1">
    <citation type="submission" date="2019-03" db="EMBL/GenBank/DDBJ databases">
        <title>Subsurface microbial communities from deep shales in Ohio and West Virginia, USA.</title>
        <authorList>
            <person name="Wrighton K."/>
        </authorList>
    </citation>
    <scope>NUCLEOTIDE SEQUENCE [LARGE SCALE GENOMIC DNA]</scope>
    <source>
        <strain evidence="2 3">MSL 6dP</strain>
    </source>
</reference>
<dbReference type="EMBL" id="SOEG01000003">
    <property type="protein sequence ID" value="TDX53213.1"/>
    <property type="molecule type" value="Genomic_DNA"/>
</dbReference>
<dbReference type="InterPro" id="IPR007553">
    <property type="entry name" value="2-thiour_desulf"/>
</dbReference>
<dbReference type="PANTHER" id="PTHR30087">
    <property type="entry name" value="INNER MEMBRANE PROTEIN"/>
    <property type="match status" value="1"/>
</dbReference>
<name>A0A4R8HA96_9FIRM</name>